<proteinExistence type="predicted"/>
<evidence type="ECO:0000256" key="1">
    <source>
        <dbReference type="SAM" id="Phobius"/>
    </source>
</evidence>
<reference evidence="2" key="1">
    <citation type="submission" date="2020-10" db="EMBL/GenBank/DDBJ databases">
        <title>Ca. Dormibacterota MAGs.</title>
        <authorList>
            <person name="Montgomery K."/>
        </authorList>
    </citation>
    <scope>NUCLEOTIDE SEQUENCE [LARGE SCALE GENOMIC DNA]</scope>
    <source>
        <strain evidence="2">SC8812_S17_10</strain>
    </source>
</reference>
<keyword evidence="3" id="KW-1185">Reference proteome</keyword>
<dbReference type="Proteomes" id="UP000612893">
    <property type="component" value="Unassembled WGS sequence"/>
</dbReference>
<dbReference type="Pfam" id="PF02325">
    <property type="entry name" value="CCB3_YggT"/>
    <property type="match status" value="1"/>
</dbReference>
<feature type="transmembrane region" description="Helical" evidence="1">
    <location>
        <begin position="58"/>
        <end position="78"/>
    </location>
</feature>
<gene>
    <name evidence="2" type="ORF">JF922_25185</name>
</gene>
<dbReference type="AlphaFoldDB" id="A0A934NBX5"/>
<keyword evidence="1" id="KW-0812">Transmembrane</keyword>
<evidence type="ECO:0000313" key="3">
    <source>
        <dbReference type="Proteomes" id="UP000612893"/>
    </source>
</evidence>
<dbReference type="RefSeq" id="WP_338205564.1">
    <property type="nucleotide sequence ID" value="NZ_JAEKNR010000242.1"/>
</dbReference>
<dbReference type="InterPro" id="IPR003425">
    <property type="entry name" value="CCB3/YggT"/>
</dbReference>
<dbReference type="EMBL" id="JAEKNR010000242">
    <property type="protein sequence ID" value="MBJ7601354.1"/>
    <property type="molecule type" value="Genomic_DNA"/>
</dbReference>
<keyword evidence="1" id="KW-0472">Membrane</keyword>
<keyword evidence="1" id="KW-1133">Transmembrane helix</keyword>
<protein>
    <submittedName>
        <fullName evidence="2">YggT family protein</fullName>
    </submittedName>
</protein>
<accession>A0A934NBX5</accession>
<organism evidence="2 3">
    <name type="scientific">Candidatus Nephthysia bennettiae</name>
    <dbReference type="NCBI Taxonomy" id="3127016"/>
    <lineage>
        <taxon>Bacteria</taxon>
        <taxon>Bacillati</taxon>
        <taxon>Candidatus Dormiibacterota</taxon>
        <taxon>Candidatus Dormibacteria</taxon>
        <taxon>Candidatus Dormibacterales</taxon>
        <taxon>Candidatus Dormibacteraceae</taxon>
        <taxon>Candidatus Nephthysia</taxon>
    </lineage>
</organism>
<name>A0A934NBX5_9BACT</name>
<dbReference type="GO" id="GO:0016020">
    <property type="term" value="C:membrane"/>
    <property type="evidence" value="ECO:0007669"/>
    <property type="project" value="InterPro"/>
</dbReference>
<comment type="caution">
    <text evidence="2">The sequence shown here is derived from an EMBL/GenBank/DDBJ whole genome shotgun (WGS) entry which is preliminary data.</text>
</comment>
<sequence length="83" mass="9377">MILAPALELVLYLLLACLVVRGVFSWIEPYPRNRVHRLTFDITEPIISPVRRLVPPMGGFDISFVLVFFAVTIVLQLVQRAGV</sequence>
<evidence type="ECO:0000313" key="2">
    <source>
        <dbReference type="EMBL" id="MBJ7601354.1"/>
    </source>
</evidence>